<evidence type="ECO:0000313" key="2">
    <source>
        <dbReference type="Proteomes" id="UP000821845"/>
    </source>
</evidence>
<dbReference type="Proteomes" id="UP000821845">
    <property type="component" value="Chromosome 1"/>
</dbReference>
<sequence length="219" mass="24311">MSRECTKPKTRGTLRAEEKHQIRSRSDNTYETSINQVNCFLKSTGGSLPVVNGLLNARSPINICIDTRANVSLISPQALPPTATLTAWTSGNNIKILDRTIQLQMSAEVDIMVGTTWTTLLNVVVSHLPKPIDMILGSDWRRKVNVQVIFHPTNDITLVNVTKEDAQPPTLAIRDFSSSSNDTKSAEILIASFCRDQQNYANEFIRIGPMESEPDEILC</sequence>
<gene>
    <name evidence="1" type="ORF">HPB50_000801</name>
</gene>
<comment type="caution">
    <text evidence="1">The sequence shown here is derived from an EMBL/GenBank/DDBJ whole genome shotgun (WGS) entry which is preliminary data.</text>
</comment>
<accession>A0ACB7TAU0</accession>
<proteinExistence type="predicted"/>
<organism evidence="1 2">
    <name type="scientific">Hyalomma asiaticum</name>
    <name type="common">Tick</name>
    <dbReference type="NCBI Taxonomy" id="266040"/>
    <lineage>
        <taxon>Eukaryota</taxon>
        <taxon>Metazoa</taxon>
        <taxon>Ecdysozoa</taxon>
        <taxon>Arthropoda</taxon>
        <taxon>Chelicerata</taxon>
        <taxon>Arachnida</taxon>
        <taxon>Acari</taxon>
        <taxon>Parasitiformes</taxon>
        <taxon>Ixodida</taxon>
        <taxon>Ixodoidea</taxon>
        <taxon>Ixodidae</taxon>
        <taxon>Hyalomminae</taxon>
        <taxon>Hyalomma</taxon>
    </lineage>
</organism>
<dbReference type="EMBL" id="CM023481">
    <property type="protein sequence ID" value="KAH6943950.1"/>
    <property type="molecule type" value="Genomic_DNA"/>
</dbReference>
<protein>
    <submittedName>
        <fullName evidence="1">Uncharacterized protein</fullName>
    </submittedName>
</protein>
<evidence type="ECO:0000313" key="1">
    <source>
        <dbReference type="EMBL" id="KAH6943950.1"/>
    </source>
</evidence>
<reference evidence="1" key="1">
    <citation type="submission" date="2020-05" db="EMBL/GenBank/DDBJ databases">
        <title>Large-scale comparative analyses of tick genomes elucidate their genetic diversity and vector capacities.</title>
        <authorList>
            <person name="Jia N."/>
            <person name="Wang J."/>
            <person name="Shi W."/>
            <person name="Du L."/>
            <person name="Sun Y."/>
            <person name="Zhan W."/>
            <person name="Jiang J."/>
            <person name="Wang Q."/>
            <person name="Zhang B."/>
            <person name="Ji P."/>
            <person name="Sakyi L.B."/>
            <person name="Cui X."/>
            <person name="Yuan T."/>
            <person name="Jiang B."/>
            <person name="Yang W."/>
            <person name="Lam T.T.-Y."/>
            <person name="Chang Q."/>
            <person name="Ding S."/>
            <person name="Wang X."/>
            <person name="Zhu J."/>
            <person name="Ruan X."/>
            <person name="Zhao L."/>
            <person name="Wei J."/>
            <person name="Que T."/>
            <person name="Du C."/>
            <person name="Cheng J."/>
            <person name="Dai P."/>
            <person name="Han X."/>
            <person name="Huang E."/>
            <person name="Gao Y."/>
            <person name="Liu J."/>
            <person name="Shao H."/>
            <person name="Ye R."/>
            <person name="Li L."/>
            <person name="Wei W."/>
            <person name="Wang X."/>
            <person name="Wang C."/>
            <person name="Yang T."/>
            <person name="Huo Q."/>
            <person name="Li W."/>
            <person name="Guo W."/>
            <person name="Chen H."/>
            <person name="Zhou L."/>
            <person name="Ni X."/>
            <person name="Tian J."/>
            <person name="Zhou Y."/>
            <person name="Sheng Y."/>
            <person name="Liu T."/>
            <person name="Pan Y."/>
            <person name="Xia L."/>
            <person name="Li J."/>
            <person name="Zhao F."/>
            <person name="Cao W."/>
        </authorList>
    </citation>
    <scope>NUCLEOTIDE SEQUENCE</scope>
    <source>
        <strain evidence="1">Hyas-2018</strain>
    </source>
</reference>
<keyword evidence="2" id="KW-1185">Reference proteome</keyword>
<name>A0ACB7TAU0_HYAAI</name>